<dbReference type="InterPro" id="IPR044152">
    <property type="entry name" value="YqjM-like"/>
</dbReference>
<evidence type="ECO:0000256" key="5">
    <source>
        <dbReference type="ARBA" id="ARBA00023002"/>
    </source>
</evidence>
<proteinExistence type="predicted"/>
<dbReference type="Pfam" id="PF00724">
    <property type="entry name" value="Oxidored_FMN"/>
    <property type="match status" value="1"/>
</dbReference>
<dbReference type="GO" id="GO:0003959">
    <property type="term" value="F:NADPH dehydrogenase activity"/>
    <property type="evidence" value="ECO:0007669"/>
    <property type="project" value="InterPro"/>
</dbReference>
<dbReference type="EMBL" id="NEVM01000001">
    <property type="protein sequence ID" value="OZI38544.1"/>
    <property type="molecule type" value="Genomic_DNA"/>
</dbReference>
<dbReference type="AlphaFoldDB" id="A0A261SM87"/>
<organism evidence="7 8">
    <name type="scientific">Bordetella genomosp. 10</name>
    <dbReference type="NCBI Taxonomy" id="1416804"/>
    <lineage>
        <taxon>Bacteria</taxon>
        <taxon>Pseudomonadati</taxon>
        <taxon>Pseudomonadota</taxon>
        <taxon>Betaproteobacteria</taxon>
        <taxon>Burkholderiales</taxon>
        <taxon>Alcaligenaceae</taxon>
        <taxon>Bordetella</taxon>
    </lineage>
</organism>
<dbReference type="Gene3D" id="3.20.20.70">
    <property type="entry name" value="Aldolase class I"/>
    <property type="match status" value="1"/>
</dbReference>
<comment type="cofactor">
    <cofactor evidence="1">
        <name>FMN</name>
        <dbReference type="ChEBI" id="CHEBI:58210"/>
    </cofactor>
</comment>
<protein>
    <recommendedName>
        <fullName evidence="6">NADH:flavin oxidoreductase/NADH oxidase N-terminal domain-containing protein</fullName>
    </recommendedName>
</protein>
<dbReference type="PANTHER" id="PTHR43303">
    <property type="entry name" value="NADPH DEHYDROGENASE C23G7.10C-RELATED"/>
    <property type="match status" value="1"/>
</dbReference>
<name>A0A261SM87_9BORD</name>
<dbReference type="InterPro" id="IPR013785">
    <property type="entry name" value="Aldolase_TIM"/>
</dbReference>
<keyword evidence="8" id="KW-1185">Reference proteome</keyword>
<dbReference type="OrthoDB" id="8523426at2"/>
<dbReference type="GO" id="GO:0010181">
    <property type="term" value="F:FMN binding"/>
    <property type="evidence" value="ECO:0007669"/>
    <property type="project" value="InterPro"/>
</dbReference>
<keyword evidence="4" id="KW-0521">NADP</keyword>
<feature type="domain" description="NADH:flavin oxidoreductase/NADH oxidase N-terminal" evidence="6">
    <location>
        <begin position="17"/>
        <end position="373"/>
    </location>
</feature>
<keyword evidence="2" id="KW-0285">Flavoprotein</keyword>
<dbReference type="PANTHER" id="PTHR43303:SF4">
    <property type="entry name" value="NADPH DEHYDROGENASE C23G7.10C-RELATED"/>
    <property type="match status" value="1"/>
</dbReference>
<evidence type="ECO:0000256" key="2">
    <source>
        <dbReference type="ARBA" id="ARBA00022630"/>
    </source>
</evidence>
<sequence length="399" mass="44049">MIIPAVDTNRDRKETRLFSPYTLRGVTFPNRAVLAPMQMYKAAQDGIATDWHFQHLARFAVGGFGTVMTEALMVDPRGRNTYGDLGLWTDDQIPGLRRIATFMKSMGVLPAAQLHHAGPKSSRQRPWEGLGPLGETEACRGEPPWQPVSATGSSTVQGWNVPHKLSVEEIGEIVEAYGRAAARAAEAGFEVLDIHSAHGYLLHSFLSPVNNDRDDAYGGDIHGRMRFPLEVAAAVRKNWPASKPLFFRISCVDWRPDIEPGLDGWTLEDSYVYAGALRKLGVDLIDCSSGGIRAENSGMNFVHKRQSIRKGHQVKYADAIRHRVGMPTMAVGAILDGAQAEAILAEDRADLVAVGRQALVDPHWALHASQELDADPKWQMWPPSYGWWLCNRAKIGVVE</sequence>
<accession>A0A261SM87</accession>
<evidence type="ECO:0000259" key="6">
    <source>
        <dbReference type="Pfam" id="PF00724"/>
    </source>
</evidence>
<dbReference type="SUPFAM" id="SSF51395">
    <property type="entry name" value="FMN-linked oxidoreductases"/>
    <property type="match status" value="1"/>
</dbReference>
<evidence type="ECO:0000256" key="1">
    <source>
        <dbReference type="ARBA" id="ARBA00001917"/>
    </source>
</evidence>
<dbReference type="InterPro" id="IPR001155">
    <property type="entry name" value="OxRdtase_FMN_N"/>
</dbReference>
<evidence type="ECO:0000256" key="3">
    <source>
        <dbReference type="ARBA" id="ARBA00022643"/>
    </source>
</evidence>
<dbReference type="CDD" id="cd02932">
    <property type="entry name" value="OYE_YqiM_FMN"/>
    <property type="match status" value="1"/>
</dbReference>
<reference evidence="8" key="1">
    <citation type="submission" date="2017-05" db="EMBL/GenBank/DDBJ databases">
        <title>Complete and WGS of Bordetella genogroups.</title>
        <authorList>
            <person name="Spilker T."/>
            <person name="Lipuma J."/>
        </authorList>
    </citation>
    <scope>NUCLEOTIDE SEQUENCE [LARGE SCALE GENOMIC DNA]</scope>
    <source>
        <strain evidence="8">AU16122</strain>
    </source>
</reference>
<evidence type="ECO:0000313" key="8">
    <source>
        <dbReference type="Proteomes" id="UP000216020"/>
    </source>
</evidence>
<evidence type="ECO:0000256" key="4">
    <source>
        <dbReference type="ARBA" id="ARBA00022857"/>
    </source>
</evidence>
<dbReference type="GO" id="GO:0050661">
    <property type="term" value="F:NADP binding"/>
    <property type="evidence" value="ECO:0007669"/>
    <property type="project" value="InterPro"/>
</dbReference>
<keyword evidence="3" id="KW-0288">FMN</keyword>
<dbReference type="Proteomes" id="UP000216020">
    <property type="component" value="Unassembled WGS sequence"/>
</dbReference>
<gene>
    <name evidence="7" type="ORF">CAL29_01315</name>
</gene>
<keyword evidence="5" id="KW-0560">Oxidoreductase</keyword>
<comment type="caution">
    <text evidence="7">The sequence shown here is derived from an EMBL/GenBank/DDBJ whole genome shotgun (WGS) entry which is preliminary data.</text>
</comment>
<evidence type="ECO:0000313" key="7">
    <source>
        <dbReference type="EMBL" id="OZI38544.1"/>
    </source>
</evidence>